<evidence type="ECO:0000313" key="8">
    <source>
        <dbReference type="EMBL" id="MBU2692949.1"/>
    </source>
</evidence>
<keyword evidence="4 6" id="KW-0573">Peptidoglycan synthesis</keyword>
<dbReference type="GO" id="GO:0008360">
    <property type="term" value="P:regulation of cell shape"/>
    <property type="evidence" value="ECO:0007669"/>
    <property type="project" value="UniProtKB-UniRule"/>
</dbReference>
<gene>
    <name evidence="8" type="ORF">KJ970_18685</name>
</gene>
<feature type="active site" description="Nucleophile" evidence="6">
    <location>
        <position position="145"/>
    </location>
</feature>
<evidence type="ECO:0000256" key="2">
    <source>
        <dbReference type="ARBA" id="ARBA00022679"/>
    </source>
</evidence>
<keyword evidence="2" id="KW-0808">Transferase</keyword>
<dbReference type="GO" id="GO:0016740">
    <property type="term" value="F:transferase activity"/>
    <property type="evidence" value="ECO:0007669"/>
    <property type="project" value="UniProtKB-KW"/>
</dbReference>
<dbReference type="EMBL" id="JAHJDP010000107">
    <property type="protein sequence ID" value="MBU2692949.1"/>
    <property type="molecule type" value="Genomic_DNA"/>
</dbReference>
<dbReference type="GO" id="GO:0009252">
    <property type="term" value="P:peptidoglycan biosynthetic process"/>
    <property type="evidence" value="ECO:0007669"/>
    <property type="project" value="UniProtKB-KW"/>
</dbReference>
<dbReference type="GO" id="GO:0071555">
    <property type="term" value="P:cell wall organization"/>
    <property type="evidence" value="ECO:0007669"/>
    <property type="project" value="UniProtKB-UniRule"/>
</dbReference>
<evidence type="ECO:0000259" key="7">
    <source>
        <dbReference type="PROSITE" id="PS52029"/>
    </source>
</evidence>
<evidence type="ECO:0000256" key="1">
    <source>
        <dbReference type="ARBA" id="ARBA00004752"/>
    </source>
</evidence>
<evidence type="ECO:0000313" key="9">
    <source>
        <dbReference type="Proteomes" id="UP000777784"/>
    </source>
</evidence>
<dbReference type="PANTHER" id="PTHR36699">
    <property type="entry name" value="LD-TRANSPEPTIDASE"/>
    <property type="match status" value="1"/>
</dbReference>
<evidence type="ECO:0000256" key="4">
    <source>
        <dbReference type="ARBA" id="ARBA00022984"/>
    </source>
</evidence>
<keyword evidence="5 6" id="KW-0961">Cell wall biogenesis/degradation</keyword>
<reference evidence="8" key="1">
    <citation type="submission" date="2021-05" db="EMBL/GenBank/DDBJ databases">
        <title>Energy efficiency and biological interactions define the core microbiome of deep oligotrophic groundwater.</title>
        <authorList>
            <person name="Mehrshad M."/>
            <person name="Lopez-Fernandez M."/>
            <person name="Bell E."/>
            <person name="Bernier-Latmani R."/>
            <person name="Bertilsson S."/>
            <person name="Dopson M."/>
        </authorList>
    </citation>
    <scope>NUCLEOTIDE SEQUENCE</scope>
    <source>
        <strain evidence="8">Modern_marine.mb.64</strain>
    </source>
</reference>
<dbReference type="Pfam" id="PF03734">
    <property type="entry name" value="YkuD"/>
    <property type="match status" value="1"/>
</dbReference>
<evidence type="ECO:0000256" key="6">
    <source>
        <dbReference type="PROSITE-ProRule" id="PRU01373"/>
    </source>
</evidence>
<keyword evidence="3 6" id="KW-0133">Cell shape</keyword>
<dbReference type="Proteomes" id="UP000777784">
    <property type="component" value="Unassembled WGS sequence"/>
</dbReference>
<feature type="active site" description="Proton donor/acceptor" evidence="6">
    <location>
        <position position="137"/>
    </location>
</feature>
<sequence length="262" mass="29202">MAGRSFKDEQICFPRVRVAYQEKLGVIKTFFDQQKASFPPTGIYMRVIKAEGLLELWTQSEPNDPYLKVREYEICAHSGGLGPKRREGDMQVPEGFYKINCFNPASRFHLALGLDYPNLSDGFFSDQNSPGGDIFIHGSCLSIGCLAMTDSYIKELYIAAVEARNMGQGQIPVHIFPAHMDSSGMEWLQQALLSGSGPYAAMVQEPGGEDQRSELLRFWRNLQEGYESFVRTGMPPVVAIDSEGAYTFTVPAAEEEPQGISY</sequence>
<dbReference type="SUPFAM" id="SSF141523">
    <property type="entry name" value="L,D-transpeptidase catalytic domain-like"/>
    <property type="match status" value="1"/>
</dbReference>
<evidence type="ECO:0000256" key="3">
    <source>
        <dbReference type="ARBA" id="ARBA00022960"/>
    </source>
</evidence>
<dbReference type="AlphaFoldDB" id="A0A948W7T8"/>
<proteinExistence type="predicted"/>
<name>A0A948W7T8_UNCEI</name>
<comment type="pathway">
    <text evidence="1 6">Cell wall biogenesis; peptidoglycan biosynthesis.</text>
</comment>
<organism evidence="8 9">
    <name type="scientific">Eiseniibacteriota bacterium</name>
    <dbReference type="NCBI Taxonomy" id="2212470"/>
    <lineage>
        <taxon>Bacteria</taxon>
        <taxon>Candidatus Eiseniibacteriota</taxon>
    </lineage>
</organism>
<comment type="caution">
    <text evidence="8">The sequence shown here is derived from an EMBL/GenBank/DDBJ whole genome shotgun (WGS) entry which is preliminary data.</text>
</comment>
<dbReference type="InterPro" id="IPR005490">
    <property type="entry name" value="LD_TPept_cat_dom"/>
</dbReference>
<dbReference type="InterPro" id="IPR038063">
    <property type="entry name" value="Transpep_catalytic_dom"/>
</dbReference>
<dbReference type="CDD" id="cd16913">
    <property type="entry name" value="YkuD_like"/>
    <property type="match status" value="1"/>
</dbReference>
<evidence type="ECO:0000256" key="5">
    <source>
        <dbReference type="ARBA" id="ARBA00023316"/>
    </source>
</evidence>
<protein>
    <submittedName>
        <fullName evidence="8">L,D-transpeptidase family protein</fullName>
    </submittedName>
</protein>
<feature type="domain" description="L,D-TPase catalytic" evidence="7">
    <location>
        <begin position="43"/>
        <end position="176"/>
    </location>
</feature>
<accession>A0A948W7T8</accession>
<dbReference type="PROSITE" id="PS52029">
    <property type="entry name" value="LD_TPASE"/>
    <property type="match status" value="1"/>
</dbReference>
<dbReference type="PANTHER" id="PTHR36699:SF1">
    <property type="entry name" value="L,D-TRANSPEPTIDASE YAFK-RELATED"/>
    <property type="match status" value="1"/>
</dbReference>